<evidence type="ECO:0000256" key="11">
    <source>
        <dbReference type="PROSITE-ProRule" id="PRU00042"/>
    </source>
</evidence>
<dbReference type="Pfam" id="PF00096">
    <property type="entry name" value="zf-C2H2"/>
    <property type="match status" value="2"/>
</dbReference>
<reference evidence="13 14" key="1">
    <citation type="journal article" date="2020" name="Nature">
        <title>Six reference-quality genomes reveal evolution of bat adaptations.</title>
        <authorList>
            <person name="Jebb D."/>
            <person name="Huang Z."/>
            <person name="Pippel M."/>
            <person name="Hughes G.M."/>
            <person name="Lavrichenko K."/>
            <person name="Devanna P."/>
            <person name="Winkler S."/>
            <person name="Jermiin L.S."/>
            <person name="Skirmuntt E.C."/>
            <person name="Katzourakis A."/>
            <person name="Burkitt-Gray L."/>
            <person name="Ray D.A."/>
            <person name="Sullivan K.A.M."/>
            <person name="Roscito J.G."/>
            <person name="Kirilenko B.M."/>
            <person name="Davalos L.M."/>
            <person name="Corthals A.P."/>
            <person name="Power M.L."/>
            <person name="Jones G."/>
            <person name="Ransome R.D."/>
            <person name="Dechmann D.K.N."/>
            <person name="Locatelli A.G."/>
            <person name="Puechmaille S.J."/>
            <person name="Fedrigo O."/>
            <person name="Jarvis E.D."/>
            <person name="Hiller M."/>
            <person name="Vernes S.C."/>
            <person name="Myers E.W."/>
            <person name="Teeling E.C."/>
        </authorList>
    </citation>
    <scope>NUCLEOTIDE SEQUENCE [LARGE SCALE GENOMIC DNA]</scope>
    <source>
        <strain evidence="13">MMolMol1</strain>
        <tissue evidence="13">Muscle</tissue>
    </source>
</reference>
<dbReference type="GO" id="GO:0003677">
    <property type="term" value="F:DNA binding"/>
    <property type="evidence" value="ECO:0007669"/>
    <property type="project" value="UniProtKB-KW"/>
</dbReference>
<dbReference type="PANTHER" id="PTHR24377">
    <property type="entry name" value="IP01015P-RELATED"/>
    <property type="match status" value="1"/>
</dbReference>
<evidence type="ECO:0000259" key="12">
    <source>
        <dbReference type="PROSITE" id="PS50157"/>
    </source>
</evidence>
<dbReference type="InterPro" id="IPR013087">
    <property type="entry name" value="Znf_C2H2_type"/>
</dbReference>
<dbReference type="EMBL" id="JACASF010000019">
    <property type="protein sequence ID" value="KAF6416285.1"/>
    <property type="molecule type" value="Genomic_DNA"/>
</dbReference>
<dbReference type="FunFam" id="3.30.160.60:FF:000149">
    <property type="entry name" value="Zinc finger protein 569"/>
    <property type="match status" value="1"/>
</dbReference>
<comment type="subcellular location">
    <subcellularLocation>
        <location evidence="2">Nucleus</location>
    </subcellularLocation>
</comment>
<dbReference type="InParanoid" id="A0A7J8CZN5"/>
<dbReference type="Proteomes" id="UP000550707">
    <property type="component" value="Unassembled WGS sequence"/>
</dbReference>
<keyword evidence="4" id="KW-0677">Repeat</keyword>
<keyword evidence="6" id="KW-0862">Zinc</keyword>
<evidence type="ECO:0000256" key="4">
    <source>
        <dbReference type="ARBA" id="ARBA00022737"/>
    </source>
</evidence>
<evidence type="ECO:0000256" key="8">
    <source>
        <dbReference type="ARBA" id="ARBA00023125"/>
    </source>
</evidence>
<dbReference type="AlphaFoldDB" id="A0A7J8CZN5"/>
<feature type="domain" description="C2H2-type" evidence="12">
    <location>
        <begin position="81"/>
        <end position="108"/>
    </location>
</feature>
<evidence type="ECO:0000256" key="9">
    <source>
        <dbReference type="ARBA" id="ARBA00023163"/>
    </source>
</evidence>
<dbReference type="SMART" id="SM00355">
    <property type="entry name" value="ZnF_C2H2"/>
    <property type="match status" value="2"/>
</dbReference>
<keyword evidence="5 11" id="KW-0863">Zinc-finger</keyword>
<gene>
    <name evidence="13" type="ORF">HJG59_009536</name>
</gene>
<organism evidence="13 14">
    <name type="scientific">Molossus molossus</name>
    <name type="common">Pallas' mastiff bat</name>
    <name type="synonym">Vespertilio molossus</name>
    <dbReference type="NCBI Taxonomy" id="27622"/>
    <lineage>
        <taxon>Eukaryota</taxon>
        <taxon>Metazoa</taxon>
        <taxon>Chordata</taxon>
        <taxon>Craniata</taxon>
        <taxon>Vertebrata</taxon>
        <taxon>Euteleostomi</taxon>
        <taxon>Mammalia</taxon>
        <taxon>Eutheria</taxon>
        <taxon>Laurasiatheria</taxon>
        <taxon>Chiroptera</taxon>
        <taxon>Yangochiroptera</taxon>
        <taxon>Molossidae</taxon>
        <taxon>Molossus</taxon>
    </lineage>
</organism>
<evidence type="ECO:0000256" key="5">
    <source>
        <dbReference type="ARBA" id="ARBA00022771"/>
    </source>
</evidence>
<dbReference type="GO" id="GO:0008270">
    <property type="term" value="F:zinc ion binding"/>
    <property type="evidence" value="ECO:0007669"/>
    <property type="project" value="UniProtKB-KW"/>
</dbReference>
<keyword evidence="14" id="KW-1185">Reference proteome</keyword>
<evidence type="ECO:0000256" key="2">
    <source>
        <dbReference type="ARBA" id="ARBA00004123"/>
    </source>
</evidence>
<accession>A0A7J8CZN5</accession>
<comment type="caution">
    <text evidence="13">The sequence shown here is derived from an EMBL/GenBank/DDBJ whole genome shotgun (WGS) entry which is preliminary data.</text>
</comment>
<evidence type="ECO:0000256" key="10">
    <source>
        <dbReference type="ARBA" id="ARBA00023242"/>
    </source>
</evidence>
<evidence type="ECO:0000256" key="7">
    <source>
        <dbReference type="ARBA" id="ARBA00023015"/>
    </source>
</evidence>
<keyword evidence="8" id="KW-0238">DNA-binding</keyword>
<evidence type="ECO:0000313" key="14">
    <source>
        <dbReference type="Proteomes" id="UP000550707"/>
    </source>
</evidence>
<dbReference type="GO" id="GO:0005634">
    <property type="term" value="C:nucleus"/>
    <property type="evidence" value="ECO:0007669"/>
    <property type="project" value="UniProtKB-SubCell"/>
</dbReference>
<comment type="function">
    <text evidence="1">May be involved in transcriptional regulation.</text>
</comment>
<proteinExistence type="predicted"/>
<keyword evidence="7" id="KW-0805">Transcription regulation</keyword>
<keyword evidence="9" id="KW-0804">Transcription</keyword>
<name>A0A7J8CZN5_MOLMO</name>
<evidence type="ECO:0000256" key="6">
    <source>
        <dbReference type="ARBA" id="ARBA00022833"/>
    </source>
</evidence>
<evidence type="ECO:0000256" key="1">
    <source>
        <dbReference type="ARBA" id="ARBA00003767"/>
    </source>
</evidence>
<dbReference type="InterPro" id="IPR050826">
    <property type="entry name" value="Krueppel_C2H2_ZnFinger"/>
</dbReference>
<dbReference type="InterPro" id="IPR036236">
    <property type="entry name" value="Znf_C2H2_sf"/>
</dbReference>
<keyword evidence="10" id="KW-0539">Nucleus</keyword>
<keyword evidence="3" id="KW-0479">Metal-binding</keyword>
<dbReference type="Gene3D" id="3.30.160.60">
    <property type="entry name" value="Classic Zinc Finger"/>
    <property type="match status" value="2"/>
</dbReference>
<protein>
    <recommendedName>
        <fullName evidence="12">C2H2-type domain-containing protein</fullName>
    </recommendedName>
</protein>
<dbReference type="PROSITE" id="PS50157">
    <property type="entry name" value="ZINC_FINGER_C2H2_2"/>
    <property type="match status" value="2"/>
</dbReference>
<evidence type="ECO:0000313" key="13">
    <source>
        <dbReference type="EMBL" id="KAF6416285.1"/>
    </source>
</evidence>
<feature type="domain" description="C2H2-type" evidence="12">
    <location>
        <begin position="53"/>
        <end position="80"/>
    </location>
</feature>
<evidence type="ECO:0000256" key="3">
    <source>
        <dbReference type="ARBA" id="ARBA00022723"/>
    </source>
</evidence>
<sequence>MPKKAFVGERGHGCNEGGKMLSAGERYKVCGQSFKQKSGVTVHEKINNIKKTYECKECGKTFNPGSDLIIHRRIHTGKKPYVCNECGKDFNLSSNLAIHQRIHTGKKPLYVRNVGETSVRALIWLDI</sequence>
<dbReference type="FunFam" id="3.30.160.60:FF:002134">
    <property type="entry name" value="Zinc finger protein 616"/>
    <property type="match status" value="1"/>
</dbReference>
<dbReference type="PROSITE" id="PS00028">
    <property type="entry name" value="ZINC_FINGER_C2H2_1"/>
    <property type="match status" value="2"/>
</dbReference>
<dbReference type="SUPFAM" id="SSF57667">
    <property type="entry name" value="beta-beta-alpha zinc fingers"/>
    <property type="match status" value="2"/>
</dbReference>